<dbReference type="FunFam" id="3.40.50.12160:FF:000003">
    <property type="entry name" value="CDK5 regulatory subunit-associated protein 1"/>
    <property type="match status" value="1"/>
</dbReference>
<organism evidence="7 8">
    <name type="scientific">Phytophthora rubi</name>
    <dbReference type="NCBI Taxonomy" id="129364"/>
    <lineage>
        <taxon>Eukaryota</taxon>
        <taxon>Sar</taxon>
        <taxon>Stramenopiles</taxon>
        <taxon>Oomycota</taxon>
        <taxon>Peronosporomycetes</taxon>
        <taxon>Peronosporales</taxon>
        <taxon>Peronosporaceae</taxon>
        <taxon>Phytophthora</taxon>
    </lineage>
</organism>
<evidence type="ECO:0000313" key="8">
    <source>
        <dbReference type="Proteomes" id="UP000434957"/>
    </source>
</evidence>
<gene>
    <name evidence="7" type="ORF">PR003_g30636</name>
</gene>
<evidence type="ECO:0000256" key="4">
    <source>
        <dbReference type="ARBA" id="ARBA00023004"/>
    </source>
</evidence>
<evidence type="ECO:0000313" key="7">
    <source>
        <dbReference type="EMBL" id="KAE9271025.1"/>
    </source>
</evidence>
<dbReference type="Gene3D" id="3.40.50.12160">
    <property type="entry name" value="Methylthiotransferase, N-terminal domain"/>
    <property type="match status" value="1"/>
</dbReference>
<dbReference type="GO" id="GO:0035597">
    <property type="term" value="F:tRNA-2-methylthio-N(6)-dimethylallyladenosine(37) synthase activity"/>
    <property type="evidence" value="ECO:0007669"/>
    <property type="project" value="TreeGrafter"/>
</dbReference>
<dbReference type="Gene3D" id="3.80.30.20">
    <property type="entry name" value="tm_1862 like domain"/>
    <property type="match status" value="1"/>
</dbReference>
<dbReference type="Pfam" id="PF00919">
    <property type="entry name" value="UPF0004"/>
    <property type="match status" value="1"/>
</dbReference>
<comment type="caution">
    <text evidence="7">The sequence shown here is derived from an EMBL/GenBank/DDBJ whole genome shotgun (WGS) entry which is preliminary data.</text>
</comment>
<dbReference type="GO" id="GO:0046872">
    <property type="term" value="F:metal ion binding"/>
    <property type="evidence" value="ECO:0007669"/>
    <property type="project" value="UniProtKB-KW"/>
</dbReference>
<dbReference type="InterPro" id="IPR013848">
    <property type="entry name" value="Methylthiotransferase_N"/>
</dbReference>
<keyword evidence="1" id="KW-0004">4Fe-4S</keyword>
<dbReference type="AlphaFoldDB" id="A0A6A4B8W6"/>
<keyword evidence="2" id="KW-0949">S-adenosyl-L-methionine</keyword>
<dbReference type="GO" id="GO:0005739">
    <property type="term" value="C:mitochondrion"/>
    <property type="evidence" value="ECO:0007669"/>
    <property type="project" value="TreeGrafter"/>
</dbReference>
<name>A0A6A4B8W6_9STRA</name>
<evidence type="ECO:0000256" key="1">
    <source>
        <dbReference type="ARBA" id="ARBA00022485"/>
    </source>
</evidence>
<dbReference type="InterPro" id="IPR023404">
    <property type="entry name" value="rSAM_horseshoe"/>
</dbReference>
<dbReference type="PANTHER" id="PTHR43020:SF2">
    <property type="entry name" value="MITOCHONDRIAL TRNA METHYLTHIOTRANSFERASE CDK5RAP1"/>
    <property type="match status" value="1"/>
</dbReference>
<dbReference type="Proteomes" id="UP000434957">
    <property type="component" value="Unassembled WGS sequence"/>
</dbReference>
<accession>A0A6A4B8W6</accession>
<dbReference type="EMBL" id="QXFT01005835">
    <property type="protein sequence ID" value="KAE9271025.1"/>
    <property type="molecule type" value="Genomic_DNA"/>
</dbReference>
<feature type="domain" description="MTTase N-terminal" evidence="6">
    <location>
        <begin position="1"/>
        <end position="98"/>
    </location>
</feature>
<dbReference type="PROSITE" id="PS51449">
    <property type="entry name" value="MTTASE_N"/>
    <property type="match status" value="1"/>
</dbReference>
<evidence type="ECO:0000256" key="5">
    <source>
        <dbReference type="ARBA" id="ARBA00023014"/>
    </source>
</evidence>
<evidence type="ECO:0000256" key="3">
    <source>
        <dbReference type="ARBA" id="ARBA00022723"/>
    </source>
</evidence>
<reference evidence="7 8" key="1">
    <citation type="submission" date="2018-08" db="EMBL/GenBank/DDBJ databases">
        <title>Genomic investigation of the strawberry pathogen Phytophthora fragariae indicates pathogenicity is determined by transcriptional variation in three key races.</title>
        <authorList>
            <person name="Adams T.M."/>
            <person name="Armitage A.D."/>
            <person name="Sobczyk M.K."/>
            <person name="Bates H.J."/>
            <person name="Dunwell J.M."/>
            <person name="Nellist C.F."/>
            <person name="Harrison R.J."/>
        </authorList>
    </citation>
    <scope>NUCLEOTIDE SEQUENCE [LARGE SCALE GENOMIC DNA]</scope>
    <source>
        <strain evidence="7 8">SCRP333</strain>
    </source>
</reference>
<sequence>MNTADSEIVRAILLEGGYTSATAAEGADVLFINTCAVRDNAEAKIWNRLKSLRQMVHVVVGPDVYRDIPNVLRIVYGRGEAAVNAQVSLDETFADIAPVREGGRAGSTAAGPESFSNMFARRAWFPLCRPAGRSLACGSGDATAFYVTPSEGFPERSSGPRERAHRGSSRMAYLALVDNMRTRVAISSYFITGFCGETEEEHTNTISLMRQAC</sequence>
<keyword evidence="3" id="KW-0479">Metal-binding</keyword>
<evidence type="ECO:0000256" key="2">
    <source>
        <dbReference type="ARBA" id="ARBA00022691"/>
    </source>
</evidence>
<dbReference type="GO" id="GO:0005829">
    <property type="term" value="C:cytosol"/>
    <property type="evidence" value="ECO:0007669"/>
    <property type="project" value="TreeGrafter"/>
</dbReference>
<protein>
    <recommendedName>
        <fullName evidence="6">MTTase N-terminal domain-containing protein</fullName>
    </recommendedName>
</protein>
<keyword evidence="5" id="KW-0411">Iron-sulfur</keyword>
<dbReference type="InterPro" id="IPR038135">
    <property type="entry name" value="Methylthiotransferase_N_sf"/>
</dbReference>
<dbReference type="PANTHER" id="PTHR43020">
    <property type="entry name" value="CDK5 REGULATORY SUBUNIT-ASSOCIATED PROTEIN 1"/>
    <property type="match status" value="1"/>
</dbReference>
<proteinExistence type="predicted"/>
<evidence type="ECO:0000259" key="6">
    <source>
        <dbReference type="PROSITE" id="PS51449"/>
    </source>
</evidence>
<keyword evidence="8" id="KW-1185">Reference proteome</keyword>
<keyword evidence="4" id="KW-0408">Iron</keyword>
<dbReference type="GO" id="GO:0051539">
    <property type="term" value="F:4 iron, 4 sulfur cluster binding"/>
    <property type="evidence" value="ECO:0007669"/>
    <property type="project" value="UniProtKB-KW"/>
</dbReference>